<dbReference type="PROSITE" id="PS51061">
    <property type="entry name" value="R3H"/>
    <property type="match status" value="1"/>
</dbReference>
<dbReference type="Pfam" id="PF02949">
    <property type="entry name" value="7tm_6"/>
    <property type="match status" value="1"/>
</dbReference>
<evidence type="ECO:0000256" key="11">
    <source>
        <dbReference type="SAM" id="Phobius"/>
    </source>
</evidence>
<protein>
    <recommendedName>
        <fullName evidence="12">R3H domain-containing protein</fullName>
    </recommendedName>
</protein>
<evidence type="ECO:0000256" key="1">
    <source>
        <dbReference type="ARBA" id="ARBA00004141"/>
    </source>
</evidence>
<accession>A0A834P8Y2</accession>
<feature type="region of interest" description="Disordered" evidence="10">
    <location>
        <begin position="438"/>
        <end position="460"/>
    </location>
</feature>
<keyword evidence="3 11" id="KW-0812">Transmembrane</keyword>
<organism evidence="13 14">
    <name type="scientific">Vespula pensylvanica</name>
    <name type="common">Western yellow jacket</name>
    <name type="synonym">Wasp</name>
    <dbReference type="NCBI Taxonomy" id="30213"/>
    <lineage>
        <taxon>Eukaryota</taxon>
        <taxon>Metazoa</taxon>
        <taxon>Ecdysozoa</taxon>
        <taxon>Arthropoda</taxon>
        <taxon>Hexapoda</taxon>
        <taxon>Insecta</taxon>
        <taxon>Pterygota</taxon>
        <taxon>Neoptera</taxon>
        <taxon>Endopterygota</taxon>
        <taxon>Hymenoptera</taxon>
        <taxon>Apocrita</taxon>
        <taxon>Aculeata</taxon>
        <taxon>Vespoidea</taxon>
        <taxon>Vespidae</taxon>
        <taxon>Vespinae</taxon>
        <taxon>Vespula</taxon>
    </lineage>
</organism>
<evidence type="ECO:0000256" key="10">
    <source>
        <dbReference type="SAM" id="MobiDB-lite"/>
    </source>
</evidence>
<comment type="caution">
    <text evidence="13">The sequence shown here is derived from an EMBL/GenBank/DDBJ whole genome shotgun (WGS) entry which is preliminary data.</text>
</comment>
<evidence type="ECO:0000256" key="4">
    <source>
        <dbReference type="ARBA" id="ARBA00022725"/>
    </source>
</evidence>
<evidence type="ECO:0000313" key="13">
    <source>
        <dbReference type="EMBL" id="KAF7432510.1"/>
    </source>
</evidence>
<gene>
    <name evidence="13" type="ORF">H0235_005434</name>
</gene>
<feature type="coiled-coil region" evidence="9">
    <location>
        <begin position="382"/>
        <end position="410"/>
    </location>
</feature>
<evidence type="ECO:0000256" key="8">
    <source>
        <dbReference type="ARBA" id="ARBA00023224"/>
    </source>
</evidence>
<dbReference type="InterPro" id="IPR001374">
    <property type="entry name" value="R3H_dom"/>
</dbReference>
<keyword evidence="5 11" id="KW-1133">Transmembrane helix</keyword>
<keyword evidence="4" id="KW-0552">Olfaction</keyword>
<evidence type="ECO:0000256" key="2">
    <source>
        <dbReference type="ARBA" id="ARBA00022606"/>
    </source>
</evidence>
<sequence length="485" mass="57149">MDFIGIWPDERRFDRITSYKVLIPKNSFFMQALTLLLSFMEEDLKAALYIGRILLFRAYFLYDTRISPNYEQTVVARLLATFYAATSYTAVDTFVVMLVLRTCGQLSNLKRDLMNLLIYIVEKHDYLNRFADTIEDRFNVMLLIQMLGCTVQLCFQCFQALLSIIGEPNELFLLEISFLILYVFYVLIQLYLYCYVGERLLSESTNILQAVYDCEWYNLKTKEAKSLLMIMHRARSPLCLTAGKFCTFTQELYSSSNKKNPRVSMNDGFVRIYSELYGKATYKQQEEYQKHQKAESERLKIFRKRVEEKMNKFLQDDNAKEYKFPAMDQIHRSIIHDVAEVANVWAYSFGEEGVDRYIMIFKREHTPSEDQLNTLRKGEEWNEEVAKRIQEERQRQAKEEEEALNTKKRKENFVPNSYYKDKYQHIIGKEAALEAARKTEANSSYGCVPSENKKDQRSIEQTLADIRAKRRKLETSNTAPNDKKK</sequence>
<evidence type="ECO:0000256" key="7">
    <source>
        <dbReference type="ARBA" id="ARBA00023170"/>
    </source>
</evidence>
<dbReference type="AlphaFoldDB" id="A0A834P8Y2"/>
<reference evidence="13" key="1">
    <citation type="journal article" date="2020" name="G3 (Bethesda)">
        <title>High-Quality Assemblies for Three Invasive Social Wasps from the &lt;i&gt;Vespula&lt;/i&gt; Genus.</title>
        <authorList>
            <person name="Harrop T.W.R."/>
            <person name="Guhlin J."/>
            <person name="McLaughlin G.M."/>
            <person name="Permina E."/>
            <person name="Stockwell P."/>
            <person name="Gilligan J."/>
            <person name="Le Lec M.F."/>
            <person name="Gruber M.A.M."/>
            <person name="Quinn O."/>
            <person name="Lovegrove M."/>
            <person name="Duncan E.J."/>
            <person name="Remnant E.J."/>
            <person name="Van Eeckhoven J."/>
            <person name="Graham B."/>
            <person name="Knapp R.A."/>
            <person name="Langford K.W."/>
            <person name="Kronenberg Z."/>
            <person name="Press M.O."/>
            <person name="Eacker S.M."/>
            <person name="Wilson-Rankin E.E."/>
            <person name="Purcell J."/>
            <person name="Lester P.J."/>
            <person name="Dearden P.K."/>
        </authorList>
    </citation>
    <scope>NUCLEOTIDE SEQUENCE</scope>
    <source>
        <strain evidence="13">Volc-1</strain>
    </source>
</reference>
<name>A0A834P8Y2_VESPE</name>
<keyword evidence="9" id="KW-0175">Coiled coil</keyword>
<dbReference type="CDD" id="cd02636">
    <property type="entry name" value="R3H_sperm-antigen"/>
    <property type="match status" value="1"/>
</dbReference>
<evidence type="ECO:0000256" key="5">
    <source>
        <dbReference type="ARBA" id="ARBA00022989"/>
    </source>
</evidence>
<evidence type="ECO:0000259" key="12">
    <source>
        <dbReference type="PROSITE" id="PS51061"/>
    </source>
</evidence>
<feature type="transmembrane region" description="Helical" evidence="11">
    <location>
        <begin position="21"/>
        <end position="40"/>
    </location>
</feature>
<dbReference type="EMBL" id="JACSDY010000003">
    <property type="protein sequence ID" value="KAF7432510.1"/>
    <property type="molecule type" value="Genomic_DNA"/>
</dbReference>
<keyword evidence="2" id="KW-0716">Sensory transduction</keyword>
<keyword evidence="8" id="KW-0807">Transducer</keyword>
<dbReference type="Gene3D" id="3.30.1370.50">
    <property type="entry name" value="R3H-like domain"/>
    <property type="match status" value="1"/>
</dbReference>
<dbReference type="InterPro" id="IPR004117">
    <property type="entry name" value="7tm6_olfct_rcpt"/>
</dbReference>
<dbReference type="GO" id="GO:0004984">
    <property type="term" value="F:olfactory receptor activity"/>
    <property type="evidence" value="ECO:0007669"/>
    <property type="project" value="InterPro"/>
</dbReference>
<dbReference type="SUPFAM" id="SSF82708">
    <property type="entry name" value="R3H domain"/>
    <property type="match status" value="1"/>
</dbReference>
<feature type="domain" description="R3H" evidence="12">
    <location>
        <begin position="300"/>
        <end position="363"/>
    </location>
</feature>
<evidence type="ECO:0000313" key="14">
    <source>
        <dbReference type="Proteomes" id="UP000600918"/>
    </source>
</evidence>
<evidence type="ECO:0000256" key="3">
    <source>
        <dbReference type="ARBA" id="ARBA00022692"/>
    </source>
</evidence>
<feature type="transmembrane region" description="Helical" evidence="11">
    <location>
        <begin position="142"/>
        <end position="165"/>
    </location>
</feature>
<feature type="transmembrane region" description="Helical" evidence="11">
    <location>
        <begin position="172"/>
        <end position="193"/>
    </location>
</feature>
<dbReference type="GO" id="GO:0003676">
    <property type="term" value="F:nucleic acid binding"/>
    <property type="evidence" value="ECO:0007669"/>
    <property type="project" value="UniProtKB-UniRule"/>
</dbReference>
<dbReference type="PANTHER" id="PTHR13498:SF3">
    <property type="entry name" value="SPERM-ASSOCIATED ANTIGEN 7"/>
    <property type="match status" value="1"/>
</dbReference>
<dbReference type="SMART" id="SM00393">
    <property type="entry name" value="R3H"/>
    <property type="match status" value="1"/>
</dbReference>
<proteinExistence type="predicted"/>
<feature type="transmembrane region" description="Helical" evidence="11">
    <location>
        <begin position="46"/>
        <end position="62"/>
    </location>
</feature>
<evidence type="ECO:0000256" key="6">
    <source>
        <dbReference type="ARBA" id="ARBA00023136"/>
    </source>
</evidence>
<evidence type="ECO:0000256" key="9">
    <source>
        <dbReference type="SAM" id="Coils"/>
    </source>
</evidence>
<dbReference type="InterPro" id="IPR036867">
    <property type="entry name" value="R3H_dom_sf"/>
</dbReference>
<dbReference type="GO" id="GO:0005549">
    <property type="term" value="F:odorant binding"/>
    <property type="evidence" value="ECO:0007669"/>
    <property type="project" value="InterPro"/>
</dbReference>
<keyword evidence="6 11" id="KW-0472">Membrane</keyword>
<dbReference type="PANTHER" id="PTHR13498">
    <property type="entry name" value="SPERM ASSOCIATED ANTIGEN 7"/>
    <property type="match status" value="1"/>
</dbReference>
<dbReference type="GO" id="GO:0016020">
    <property type="term" value="C:membrane"/>
    <property type="evidence" value="ECO:0007669"/>
    <property type="project" value="UniProtKB-SubCell"/>
</dbReference>
<dbReference type="InterPro" id="IPR017330">
    <property type="entry name" value="SPAG7"/>
</dbReference>
<keyword evidence="14" id="KW-1185">Reference proteome</keyword>
<dbReference type="InterPro" id="IPR034068">
    <property type="entry name" value="R3H_sperm-antigen"/>
</dbReference>
<feature type="transmembrane region" description="Helical" evidence="11">
    <location>
        <begin position="74"/>
        <end position="100"/>
    </location>
</feature>
<dbReference type="Proteomes" id="UP000600918">
    <property type="component" value="Unassembled WGS sequence"/>
</dbReference>
<comment type="subcellular location">
    <subcellularLocation>
        <location evidence="1">Membrane</location>
        <topology evidence="1">Multi-pass membrane protein</topology>
    </subcellularLocation>
</comment>
<dbReference type="GO" id="GO:0007165">
    <property type="term" value="P:signal transduction"/>
    <property type="evidence" value="ECO:0007669"/>
    <property type="project" value="UniProtKB-KW"/>
</dbReference>
<dbReference type="Pfam" id="PF01424">
    <property type="entry name" value="R3H"/>
    <property type="match status" value="1"/>
</dbReference>
<keyword evidence="7" id="KW-0675">Receptor</keyword>